<dbReference type="InterPro" id="IPR018094">
    <property type="entry name" value="Thymidylate_kinase"/>
</dbReference>
<dbReference type="STRING" id="142842.SAMN02745118_01751"/>
<dbReference type="AlphaFoldDB" id="A0A1T4N9V2"/>
<dbReference type="SUPFAM" id="SSF52540">
    <property type="entry name" value="P-loop containing nucleoside triphosphate hydrolases"/>
    <property type="match status" value="1"/>
</dbReference>
<comment type="function">
    <text evidence="10 11">Phosphorylation of dTMP to form dTDP in both de novo and salvage pathways of dTTP synthesis.</text>
</comment>
<dbReference type="GO" id="GO:0006227">
    <property type="term" value="P:dUDP biosynthetic process"/>
    <property type="evidence" value="ECO:0007669"/>
    <property type="project" value="TreeGrafter"/>
</dbReference>
<reference evidence="14" key="1">
    <citation type="submission" date="2017-02" db="EMBL/GenBank/DDBJ databases">
        <authorList>
            <person name="Varghese N."/>
            <person name="Submissions S."/>
        </authorList>
    </citation>
    <scope>NUCLEOTIDE SEQUENCE [LARGE SCALE GENOMIC DNA]</scope>
    <source>
        <strain evidence="14">ATCC BAA-73</strain>
    </source>
</reference>
<feature type="binding site" evidence="11">
    <location>
        <begin position="10"/>
        <end position="17"/>
    </location>
    <ligand>
        <name>ATP</name>
        <dbReference type="ChEBI" id="CHEBI:30616"/>
    </ligand>
</feature>
<evidence type="ECO:0000313" key="13">
    <source>
        <dbReference type="EMBL" id="SJZ75992.1"/>
    </source>
</evidence>
<keyword evidence="8 11" id="KW-0067">ATP-binding</keyword>
<evidence type="ECO:0000313" key="14">
    <source>
        <dbReference type="Proteomes" id="UP000190625"/>
    </source>
</evidence>
<evidence type="ECO:0000256" key="10">
    <source>
        <dbReference type="ARBA" id="ARBA00057735"/>
    </source>
</evidence>
<keyword evidence="6 11" id="KW-0547">Nucleotide-binding</keyword>
<evidence type="ECO:0000256" key="8">
    <source>
        <dbReference type="ARBA" id="ARBA00022840"/>
    </source>
</evidence>
<sequence>MEGLFITLEGPEGAGKSTQIELLNSYLTKKGYQVVQTREPGGTTVGDRIREILLDNNLNNLEPKTELLLYCASRAQHILEVIKPALLEGKIVLCDRFSDATLAYQGYGRKIDIELIQQINRLSTAGLKPDLTFILDIDSEEGLHRAKGLDKDGFELGIGDRIENEKLEFHKRVRSGYLDLAKMEDRFEVIDANHSVDDIFKVLVQKLEERLVENEDSK</sequence>
<evidence type="ECO:0000256" key="5">
    <source>
        <dbReference type="ARBA" id="ARBA00022727"/>
    </source>
</evidence>
<evidence type="ECO:0000256" key="11">
    <source>
        <dbReference type="HAMAP-Rule" id="MF_00165"/>
    </source>
</evidence>
<keyword evidence="14" id="KW-1185">Reference proteome</keyword>
<keyword evidence="4 11" id="KW-0808">Transferase</keyword>
<dbReference type="Proteomes" id="UP000190625">
    <property type="component" value="Unassembled WGS sequence"/>
</dbReference>
<evidence type="ECO:0000256" key="1">
    <source>
        <dbReference type="ARBA" id="ARBA00009776"/>
    </source>
</evidence>
<dbReference type="PANTHER" id="PTHR10344">
    <property type="entry name" value="THYMIDYLATE KINASE"/>
    <property type="match status" value="1"/>
</dbReference>
<dbReference type="HAMAP" id="MF_00165">
    <property type="entry name" value="Thymidylate_kinase"/>
    <property type="match status" value="1"/>
</dbReference>
<feature type="domain" description="Thymidylate kinase-like" evidence="12">
    <location>
        <begin position="8"/>
        <end position="199"/>
    </location>
</feature>
<evidence type="ECO:0000256" key="9">
    <source>
        <dbReference type="ARBA" id="ARBA00048743"/>
    </source>
</evidence>
<accession>A0A1T4N9V2</accession>
<dbReference type="GO" id="GO:0004798">
    <property type="term" value="F:dTMP kinase activity"/>
    <property type="evidence" value="ECO:0007669"/>
    <property type="project" value="UniProtKB-UniRule"/>
</dbReference>
<comment type="catalytic activity">
    <reaction evidence="9 11">
        <text>dTMP + ATP = dTDP + ADP</text>
        <dbReference type="Rhea" id="RHEA:13517"/>
        <dbReference type="ChEBI" id="CHEBI:30616"/>
        <dbReference type="ChEBI" id="CHEBI:58369"/>
        <dbReference type="ChEBI" id="CHEBI:63528"/>
        <dbReference type="ChEBI" id="CHEBI:456216"/>
        <dbReference type="EC" id="2.7.4.9"/>
    </reaction>
</comment>
<dbReference type="FunFam" id="3.40.50.300:FF:000225">
    <property type="entry name" value="Thymidylate kinase"/>
    <property type="match status" value="1"/>
</dbReference>
<dbReference type="PANTHER" id="PTHR10344:SF4">
    <property type="entry name" value="UMP-CMP KINASE 2, MITOCHONDRIAL"/>
    <property type="match status" value="1"/>
</dbReference>
<dbReference type="InterPro" id="IPR027417">
    <property type="entry name" value="P-loop_NTPase"/>
</dbReference>
<dbReference type="GO" id="GO:0006233">
    <property type="term" value="P:dTDP biosynthetic process"/>
    <property type="evidence" value="ECO:0007669"/>
    <property type="project" value="InterPro"/>
</dbReference>
<evidence type="ECO:0000256" key="4">
    <source>
        <dbReference type="ARBA" id="ARBA00022679"/>
    </source>
</evidence>
<evidence type="ECO:0000256" key="2">
    <source>
        <dbReference type="ARBA" id="ARBA00012980"/>
    </source>
</evidence>
<dbReference type="NCBIfam" id="TIGR00041">
    <property type="entry name" value="DTMP_kinase"/>
    <property type="match status" value="1"/>
</dbReference>
<dbReference type="InterPro" id="IPR039430">
    <property type="entry name" value="Thymidylate_kin-like_dom"/>
</dbReference>
<dbReference type="RefSeq" id="WP_078810213.1">
    <property type="nucleotide sequence ID" value="NZ_FUWM01000013.1"/>
</dbReference>
<keyword evidence="5 11" id="KW-0545">Nucleotide biosynthesis</keyword>
<gene>
    <name evidence="11" type="primary">tmk</name>
    <name evidence="13" type="ORF">SAMN02745118_01751</name>
</gene>
<dbReference type="GO" id="GO:0005829">
    <property type="term" value="C:cytosol"/>
    <property type="evidence" value="ECO:0007669"/>
    <property type="project" value="TreeGrafter"/>
</dbReference>
<proteinExistence type="inferred from homology"/>
<dbReference type="Pfam" id="PF02223">
    <property type="entry name" value="Thymidylate_kin"/>
    <property type="match status" value="1"/>
</dbReference>
<evidence type="ECO:0000259" key="12">
    <source>
        <dbReference type="Pfam" id="PF02223"/>
    </source>
</evidence>
<name>A0A1T4N9V2_9FIRM</name>
<evidence type="ECO:0000256" key="3">
    <source>
        <dbReference type="ARBA" id="ARBA00017144"/>
    </source>
</evidence>
<keyword evidence="7 11" id="KW-0418">Kinase</keyword>
<dbReference type="EMBL" id="FUWM01000013">
    <property type="protein sequence ID" value="SJZ75992.1"/>
    <property type="molecule type" value="Genomic_DNA"/>
</dbReference>
<comment type="similarity">
    <text evidence="1 11">Belongs to the thymidylate kinase family.</text>
</comment>
<dbReference type="Gene3D" id="3.40.50.300">
    <property type="entry name" value="P-loop containing nucleotide triphosphate hydrolases"/>
    <property type="match status" value="1"/>
</dbReference>
<organism evidence="13 14">
    <name type="scientific">Selenihalanaerobacter shriftii</name>
    <dbReference type="NCBI Taxonomy" id="142842"/>
    <lineage>
        <taxon>Bacteria</taxon>
        <taxon>Bacillati</taxon>
        <taxon>Bacillota</taxon>
        <taxon>Clostridia</taxon>
        <taxon>Halanaerobiales</taxon>
        <taxon>Halobacteroidaceae</taxon>
        <taxon>Selenihalanaerobacter</taxon>
    </lineage>
</organism>
<dbReference type="EC" id="2.7.4.9" evidence="2 11"/>
<evidence type="ECO:0000256" key="7">
    <source>
        <dbReference type="ARBA" id="ARBA00022777"/>
    </source>
</evidence>
<dbReference type="GO" id="GO:0005524">
    <property type="term" value="F:ATP binding"/>
    <property type="evidence" value="ECO:0007669"/>
    <property type="project" value="UniProtKB-UniRule"/>
</dbReference>
<dbReference type="OrthoDB" id="9774907at2"/>
<dbReference type="GO" id="GO:0006235">
    <property type="term" value="P:dTTP biosynthetic process"/>
    <property type="evidence" value="ECO:0007669"/>
    <property type="project" value="UniProtKB-UniRule"/>
</dbReference>
<dbReference type="CDD" id="cd01672">
    <property type="entry name" value="TMPK"/>
    <property type="match status" value="1"/>
</dbReference>
<protein>
    <recommendedName>
        <fullName evidence="3 11">Thymidylate kinase</fullName>
        <ecNumber evidence="2 11">2.7.4.9</ecNumber>
    </recommendedName>
    <alternativeName>
        <fullName evidence="11">dTMP kinase</fullName>
    </alternativeName>
</protein>
<evidence type="ECO:0000256" key="6">
    <source>
        <dbReference type="ARBA" id="ARBA00022741"/>
    </source>
</evidence>